<protein>
    <submittedName>
        <fullName evidence="5">WD40-repeat-containing domain</fullName>
    </submittedName>
</protein>
<dbReference type="SUPFAM" id="SSF50978">
    <property type="entry name" value="WD40 repeat-like"/>
    <property type="match status" value="1"/>
</dbReference>
<dbReference type="OrthoDB" id="972532at2759"/>
<dbReference type="PANTHER" id="PTHR22838">
    <property type="entry name" value="WD REPEAT PROTEIN 26-RELATED"/>
    <property type="match status" value="1"/>
</dbReference>
<accession>A0A0V0QYY5</accession>
<dbReference type="PROSITE" id="PS50082">
    <property type="entry name" value="WD_REPEATS_2"/>
    <property type="match status" value="2"/>
</dbReference>
<dbReference type="Pfam" id="PF00400">
    <property type="entry name" value="WD40"/>
    <property type="match status" value="3"/>
</dbReference>
<dbReference type="InParanoid" id="A0A0V0QYY5"/>
<name>A0A0V0QYY5_PSEPJ</name>
<evidence type="ECO:0000313" key="5">
    <source>
        <dbReference type="EMBL" id="KRX07112.1"/>
    </source>
</evidence>
<dbReference type="InterPro" id="IPR036322">
    <property type="entry name" value="WD40_repeat_dom_sf"/>
</dbReference>
<feature type="repeat" description="WD" evidence="3">
    <location>
        <begin position="460"/>
        <end position="502"/>
    </location>
</feature>
<sequence length="673" mass="79353">MLENEQETQNKLKQNNDKNQNEKGNYQEQDMEQQQNYENYNQAQFLIMREKYLEMLECNNTQDALQYLKEQIAPILKNLENSENYKKDLTYLMMIKNKEILKQKANWLGSGIESRKTLLSNIYNIYRPYDNMIPPNRIQKIMKQFKAYQIANVELPTQLNPNYSLINKIKNSNQDELLPVKQVQAVNFQSVRQAKDEVWIVQFSPNGKFLASVSKNKNIVLYKVIENNNTYKIKKISQVCDCHDKEVYCLNWKQDSQEIGTASDDCLVKIWTIKKLKLELKLKIQLKSKLFAVNWNIHENLIYTVGIEPFLYIWNKKGKLVKQVPSERNQEIHVTYDCQKIICTAQTSPTITIYSTQNYQVLDTLIETDSIMSSHLSQNSELLLVNISHKDPQLHVWNIKEKQILNTFKGFKCNQLMLKCSFGWVNDLIVSCGSEDGKIYLWHQYHQQPYKILQPLLDSNRENNTAVNCVHWNPKIPNLMVSAHDDNSVILWNNNNKNEKEIHCDLFKNKIEHIKEEDSDQEGSDIQSESGLAIDKNYFNLMSFQNIVGTFLKKRFSKKGKKSEEEEELDIDQHQKQKQDQKELDEIQQQVSEFMEEENEFENNDIEYDSENSENWSEISSENEIQSQNLQEQNQNIDFIIDKKQEEFSSKKNENENEMEMESNKDIQSKIDK</sequence>
<evidence type="ECO:0000256" key="4">
    <source>
        <dbReference type="SAM" id="MobiDB-lite"/>
    </source>
</evidence>
<dbReference type="OMA" id="CINHGRV"/>
<evidence type="ECO:0000256" key="1">
    <source>
        <dbReference type="ARBA" id="ARBA00022574"/>
    </source>
</evidence>
<dbReference type="InterPro" id="IPR001680">
    <property type="entry name" value="WD40_rpt"/>
</dbReference>
<feature type="compositionally biased region" description="Basic and acidic residues" evidence="4">
    <location>
        <begin position="8"/>
        <end position="21"/>
    </location>
</feature>
<feature type="compositionally biased region" description="Basic and acidic residues" evidence="4">
    <location>
        <begin position="571"/>
        <end position="585"/>
    </location>
</feature>
<dbReference type="SMART" id="SM00320">
    <property type="entry name" value="WD40"/>
    <property type="match status" value="6"/>
</dbReference>
<dbReference type="Proteomes" id="UP000054937">
    <property type="component" value="Unassembled WGS sequence"/>
</dbReference>
<proteinExistence type="predicted"/>
<evidence type="ECO:0000256" key="3">
    <source>
        <dbReference type="PROSITE-ProRule" id="PRU00221"/>
    </source>
</evidence>
<feature type="compositionally biased region" description="Low complexity" evidence="4">
    <location>
        <begin position="22"/>
        <end position="31"/>
    </location>
</feature>
<dbReference type="InterPro" id="IPR051350">
    <property type="entry name" value="WD_repeat-ST_regulator"/>
</dbReference>
<feature type="region of interest" description="Disordered" evidence="4">
    <location>
        <begin position="1"/>
        <end position="31"/>
    </location>
</feature>
<dbReference type="InterPro" id="IPR015943">
    <property type="entry name" value="WD40/YVTN_repeat-like_dom_sf"/>
</dbReference>
<dbReference type="PANTHER" id="PTHR22838:SF0">
    <property type="entry name" value="WD REPEAT-CONTAINING PROTEIN 26"/>
    <property type="match status" value="1"/>
</dbReference>
<feature type="compositionally biased region" description="Basic and acidic residues" evidence="4">
    <location>
        <begin position="662"/>
        <end position="673"/>
    </location>
</feature>
<evidence type="ECO:0000256" key="2">
    <source>
        <dbReference type="ARBA" id="ARBA00022737"/>
    </source>
</evidence>
<keyword evidence="6" id="KW-1185">Reference proteome</keyword>
<dbReference type="EMBL" id="LDAU01000087">
    <property type="protein sequence ID" value="KRX07112.1"/>
    <property type="molecule type" value="Genomic_DNA"/>
</dbReference>
<dbReference type="Gene3D" id="2.130.10.10">
    <property type="entry name" value="YVTN repeat-like/Quinoprotein amine dehydrogenase"/>
    <property type="match status" value="1"/>
</dbReference>
<organism evidence="5 6">
    <name type="scientific">Pseudocohnilembus persalinus</name>
    <name type="common">Ciliate</name>
    <dbReference type="NCBI Taxonomy" id="266149"/>
    <lineage>
        <taxon>Eukaryota</taxon>
        <taxon>Sar</taxon>
        <taxon>Alveolata</taxon>
        <taxon>Ciliophora</taxon>
        <taxon>Intramacronucleata</taxon>
        <taxon>Oligohymenophorea</taxon>
        <taxon>Scuticociliatia</taxon>
        <taxon>Philasterida</taxon>
        <taxon>Pseudocohnilembidae</taxon>
        <taxon>Pseudocohnilembus</taxon>
    </lineage>
</organism>
<comment type="caution">
    <text evidence="5">The sequence shown here is derived from an EMBL/GenBank/DDBJ whole genome shotgun (WGS) entry which is preliminary data.</text>
</comment>
<dbReference type="AlphaFoldDB" id="A0A0V0QYY5"/>
<feature type="repeat" description="WD" evidence="3">
    <location>
        <begin position="240"/>
        <end position="281"/>
    </location>
</feature>
<reference evidence="5 6" key="1">
    <citation type="journal article" date="2015" name="Sci. Rep.">
        <title>Genome of the facultative scuticociliatosis pathogen Pseudocohnilembus persalinus provides insight into its virulence through horizontal gene transfer.</title>
        <authorList>
            <person name="Xiong J."/>
            <person name="Wang G."/>
            <person name="Cheng J."/>
            <person name="Tian M."/>
            <person name="Pan X."/>
            <person name="Warren A."/>
            <person name="Jiang C."/>
            <person name="Yuan D."/>
            <person name="Miao W."/>
        </authorList>
    </citation>
    <scope>NUCLEOTIDE SEQUENCE [LARGE SCALE GENOMIC DNA]</scope>
    <source>
        <strain evidence="5">36N120E</strain>
    </source>
</reference>
<keyword evidence="1 3" id="KW-0853">WD repeat</keyword>
<keyword evidence="2" id="KW-0677">Repeat</keyword>
<evidence type="ECO:0000313" key="6">
    <source>
        <dbReference type="Proteomes" id="UP000054937"/>
    </source>
</evidence>
<gene>
    <name evidence="5" type="ORF">PPERSA_09326</name>
</gene>
<feature type="region of interest" description="Disordered" evidence="4">
    <location>
        <begin position="647"/>
        <end position="673"/>
    </location>
</feature>
<feature type="region of interest" description="Disordered" evidence="4">
    <location>
        <begin position="562"/>
        <end position="585"/>
    </location>
</feature>